<accession>A0A6G9YH74</accession>
<evidence type="ECO:0000256" key="2">
    <source>
        <dbReference type="ARBA" id="ARBA00022741"/>
    </source>
</evidence>
<dbReference type="SUPFAM" id="SSF52402">
    <property type="entry name" value="Adenine nucleotide alpha hydrolases-like"/>
    <property type="match status" value="2"/>
</dbReference>
<keyword evidence="2" id="KW-0547">Nucleotide-binding</keyword>
<gene>
    <name evidence="5" type="ORF">F5544_23410</name>
</gene>
<dbReference type="Pfam" id="PF00582">
    <property type="entry name" value="Usp"/>
    <property type="match status" value="2"/>
</dbReference>
<evidence type="ECO:0000256" key="1">
    <source>
        <dbReference type="ARBA" id="ARBA00008791"/>
    </source>
</evidence>
<dbReference type="AlphaFoldDB" id="A0A6G9YH74"/>
<dbReference type="RefSeq" id="WP_167475214.1">
    <property type="nucleotide sequence ID" value="NZ_CP046172.1"/>
</dbReference>
<evidence type="ECO:0000313" key="5">
    <source>
        <dbReference type="EMBL" id="QIS12541.1"/>
    </source>
</evidence>
<feature type="domain" description="UspA" evidence="4">
    <location>
        <begin position="17"/>
        <end position="154"/>
    </location>
</feature>
<dbReference type="KEGG" id="nah:F5544_23410"/>
<dbReference type="Gene3D" id="3.40.50.620">
    <property type="entry name" value="HUPs"/>
    <property type="match status" value="2"/>
</dbReference>
<dbReference type="InterPro" id="IPR006015">
    <property type="entry name" value="Universal_stress_UspA"/>
</dbReference>
<proteinExistence type="inferred from homology"/>
<dbReference type="GO" id="GO:0005524">
    <property type="term" value="F:ATP binding"/>
    <property type="evidence" value="ECO:0007669"/>
    <property type="project" value="UniProtKB-KW"/>
</dbReference>
<dbReference type="PRINTS" id="PR01438">
    <property type="entry name" value="UNVRSLSTRESS"/>
</dbReference>
<name>A0A6G9YH74_9NOCA</name>
<evidence type="ECO:0000313" key="6">
    <source>
        <dbReference type="Proteomes" id="UP000503540"/>
    </source>
</evidence>
<keyword evidence="3" id="KW-0067">ATP-binding</keyword>
<dbReference type="InterPro" id="IPR006016">
    <property type="entry name" value="UspA"/>
</dbReference>
<dbReference type="PANTHER" id="PTHR46268:SF27">
    <property type="entry name" value="UNIVERSAL STRESS PROTEIN RV2623"/>
    <property type="match status" value="1"/>
</dbReference>
<dbReference type="PANTHER" id="PTHR46268">
    <property type="entry name" value="STRESS RESPONSE PROTEIN NHAX"/>
    <property type="match status" value="1"/>
</dbReference>
<evidence type="ECO:0000259" key="4">
    <source>
        <dbReference type="Pfam" id="PF00582"/>
    </source>
</evidence>
<comment type="similarity">
    <text evidence="1">Belongs to the universal stress protein A family.</text>
</comment>
<sequence length="293" mass="30930">MTTPPYENPHRLASAAVVVGVDGSEGADLAVRWAAETAAHRHRDLLLVHGLDLASTRSMVGYYDVLTPSITETIHKQGRRIVDADRRLAQSVNPDLVVAVEISEAGAAELLIRHSRTAHLVVIGATGNAGAFAHIGSTLLAVSAHGHGSVIVVRDTAIRHTGPVVVGVDGTEAADAAIAAAFDEAAERETELVAVHARAATPSATDENGAADTVLAERLAGWQEKYPNVRVRREARPAQPTQLLMDWSDTAQLIVVGTRGRGALTGLLLGSTSNFLVQHAHCPVLIAHRDQSE</sequence>
<organism evidence="5 6">
    <name type="scientific">Nocardia arthritidis</name>
    <dbReference type="NCBI Taxonomy" id="228602"/>
    <lineage>
        <taxon>Bacteria</taxon>
        <taxon>Bacillati</taxon>
        <taxon>Actinomycetota</taxon>
        <taxon>Actinomycetes</taxon>
        <taxon>Mycobacteriales</taxon>
        <taxon>Nocardiaceae</taxon>
        <taxon>Nocardia</taxon>
    </lineage>
</organism>
<dbReference type="EMBL" id="CP046172">
    <property type="protein sequence ID" value="QIS12541.1"/>
    <property type="molecule type" value="Genomic_DNA"/>
</dbReference>
<feature type="domain" description="UspA" evidence="4">
    <location>
        <begin position="163"/>
        <end position="287"/>
    </location>
</feature>
<dbReference type="InterPro" id="IPR014729">
    <property type="entry name" value="Rossmann-like_a/b/a_fold"/>
</dbReference>
<keyword evidence="6" id="KW-1185">Reference proteome</keyword>
<dbReference type="Proteomes" id="UP000503540">
    <property type="component" value="Chromosome"/>
</dbReference>
<reference evidence="5 6" key="1">
    <citation type="journal article" date="2019" name="ACS Chem. Biol.">
        <title>Identification and Mobilization of a Cryptic Antibiotic Biosynthesis Gene Locus from a Human-Pathogenic Nocardia Isolate.</title>
        <authorList>
            <person name="Herisse M."/>
            <person name="Ishida K."/>
            <person name="Porter J.L."/>
            <person name="Howden B."/>
            <person name="Hertweck C."/>
            <person name="Stinear T.P."/>
            <person name="Pidot S.J."/>
        </authorList>
    </citation>
    <scope>NUCLEOTIDE SEQUENCE [LARGE SCALE GENOMIC DNA]</scope>
    <source>
        <strain evidence="5 6">AUSMDU00012717</strain>
    </source>
</reference>
<evidence type="ECO:0000256" key="3">
    <source>
        <dbReference type="ARBA" id="ARBA00022840"/>
    </source>
</evidence>
<protein>
    <submittedName>
        <fullName evidence="5">Universal stress protein</fullName>
    </submittedName>
</protein>